<organism evidence="8 9">
    <name type="scientific">Fodinibius roseus</name>
    <dbReference type="NCBI Taxonomy" id="1194090"/>
    <lineage>
        <taxon>Bacteria</taxon>
        <taxon>Pseudomonadati</taxon>
        <taxon>Balneolota</taxon>
        <taxon>Balneolia</taxon>
        <taxon>Balneolales</taxon>
        <taxon>Balneolaceae</taxon>
        <taxon>Fodinibius</taxon>
    </lineage>
</organism>
<dbReference type="GO" id="GO:0050136">
    <property type="term" value="F:NADH dehydrogenase (quinone) (non-electrogenic) activity"/>
    <property type="evidence" value="ECO:0007669"/>
    <property type="project" value="UniProtKB-UniRule"/>
</dbReference>
<keyword evidence="2 5" id="KW-0812">Transmembrane</keyword>
<dbReference type="EC" id="7.1.1.-" evidence="5"/>
<name>A0A1M5J9W6_9BACT</name>
<feature type="transmembrane region" description="Helical" evidence="5">
    <location>
        <begin position="192"/>
        <end position="216"/>
    </location>
</feature>
<evidence type="ECO:0000256" key="3">
    <source>
        <dbReference type="ARBA" id="ARBA00022989"/>
    </source>
</evidence>
<comment type="function">
    <text evidence="5">NDH-1 shuttles electrons from NADH, via FMN and iron-sulfur (Fe-S) centers, to quinones in the respiratory chain. The immediate electron acceptor for the enzyme in this species is believed to be ubiquinone. Couples the redox reaction to proton translocation (for every two electrons transferred, four hydrogen ions are translocated across the cytoplasmic membrane), and thus conserves the redox energy in a proton gradient.</text>
</comment>
<sequence>MATDLLNILPQLIVLSTTAIVLCLEMARLPRAALWALVVGMLTATGVAVDLLGTDTTAFSTTFRVDALSLWAVIILGPATILFALLGRSELKDSAREGTIYSLMGFSALGAMILAGSGDLMFIVLGLLIGTLAGMAMAAHPRNGPSSEGAMKYFIYGSVAGAIMLFGLTYWAGLAGTTLISGINNPDLSSYAVMFGFITLVIGIGYAASLFPVHFWIPDTFEGAPVSIAAYLSVVPKIGALFALAQVVRDLPVSLVDWPLILAVLAALSMTFGNVVALWQNNVIRLLAYSTVAQSGYYVLGVIGVGQSSLAIDSLVVFGVAYALMNTGAFAITLGEGTRLDDFKGMGKRRPWQAVGMTIFLLSLVGMPPLAGFAGKFLLFGAAIESGYSWLAVVAILNSAISLAVYMRIVVPMFFQETEDRQIKTYAPGTSFVWISTFALTIAAGIGVQWFLA</sequence>
<dbReference type="AlphaFoldDB" id="A0A1M5J9W6"/>
<dbReference type="GO" id="GO:0008137">
    <property type="term" value="F:NADH dehydrogenase (ubiquinone) activity"/>
    <property type="evidence" value="ECO:0007669"/>
    <property type="project" value="InterPro"/>
</dbReference>
<dbReference type="RefSeq" id="WP_073067740.1">
    <property type="nucleotide sequence ID" value="NZ_FQUS01000026.1"/>
</dbReference>
<feature type="transmembrane region" description="Helical" evidence="5">
    <location>
        <begin position="260"/>
        <end position="279"/>
    </location>
</feature>
<feature type="transmembrane region" description="Helical" evidence="5">
    <location>
        <begin position="98"/>
        <end position="115"/>
    </location>
</feature>
<keyword evidence="5" id="KW-1278">Translocase</keyword>
<comment type="similarity">
    <text evidence="5">Belongs to the complex I subunit 2 family.</text>
</comment>
<evidence type="ECO:0000313" key="9">
    <source>
        <dbReference type="Proteomes" id="UP000184041"/>
    </source>
</evidence>
<feature type="transmembrane region" description="Helical" evidence="5">
    <location>
        <begin position="228"/>
        <end position="248"/>
    </location>
</feature>
<reference evidence="8 9" key="1">
    <citation type="submission" date="2016-11" db="EMBL/GenBank/DDBJ databases">
        <authorList>
            <person name="Jaros S."/>
            <person name="Januszkiewicz K."/>
            <person name="Wedrychowicz H."/>
        </authorList>
    </citation>
    <scope>NUCLEOTIDE SEQUENCE [LARGE SCALE GENOMIC DNA]</scope>
    <source>
        <strain evidence="8 9">DSM 21986</strain>
    </source>
</reference>
<proteinExistence type="inferred from homology"/>
<comment type="subcellular location">
    <subcellularLocation>
        <location evidence="5">Cell membrane</location>
        <topology evidence="5">Multi-pass membrane protein</topology>
    </subcellularLocation>
    <subcellularLocation>
        <location evidence="1">Endomembrane system</location>
        <topology evidence="1">Multi-pass membrane protein</topology>
    </subcellularLocation>
    <subcellularLocation>
        <location evidence="6">Membrane</location>
        <topology evidence="6">Multi-pass membrane protein</topology>
    </subcellularLocation>
</comment>
<feature type="transmembrane region" description="Helical" evidence="5">
    <location>
        <begin position="355"/>
        <end position="384"/>
    </location>
</feature>
<feature type="transmembrane region" description="Helical" evidence="5">
    <location>
        <begin position="286"/>
        <end position="305"/>
    </location>
</feature>
<evidence type="ECO:0000256" key="1">
    <source>
        <dbReference type="ARBA" id="ARBA00004127"/>
    </source>
</evidence>
<dbReference type="Proteomes" id="UP000184041">
    <property type="component" value="Unassembled WGS sequence"/>
</dbReference>
<keyword evidence="9" id="KW-1185">Reference proteome</keyword>
<feature type="transmembrane region" description="Helical" evidence="5">
    <location>
        <begin position="311"/>
        <end position="334"/>
    </location>
</feature>
<feature type="transmembrane region" description="Helical" evidence="5">
    <location>
        <begin position="121"/>
        <end position="141"/>
    </location>
</feature>
<dbReference type="EMBL" id="FQUS01000026">
    <property type="protein sequence ID" value="SHG37165.1"/>
    <property type="molecule type" value="Genomic_DNA"/>
</dbReference>
<keyword evidence="4 5" id="KW-0472">Membrane</keyword>
<protein>
    <recommendedName>
        <fullName evidence="5">NADH-quinone oxidoreductase subunit N</fullName>
        <ecNumber evidence="5">7.1.1.-</ecNumber>
    </recommendedName>
    <alternativeName>
        <fullName evidence="5">NADH dehydrogenase I subunit N</fullName>
    </alternativeName>
    <alternativeName>
        <fullName evidence="5">NDH-1 subunit N</fullName>
    </alternativeName>
</protein>
<evidence type="ECO:0000259" key="7">
    <source>
        <dbReference type="Pfam" id="PF00361"/>
    </source>
</evidence>
<keyword evidence="5" id="KW-1003">Cell membrane</keyword>
<feature type="transmembrane region" description="Helical" evidence="5">
    <location>
        <begin position="432"/>
        <end position="452"/>
    </location>
</feature>
<keyword evidence="5" id="KW-0520">NAD</keyword>
<evidence type="ECO:0000313" key="8">
    <source>
        <dbReference type="EMBL" id="SHG37165.1"/>
    </source>
</evidence>
<keyword evidence="3 5" id="KW-1133">Transmembrane helix</keyword>
<comment type="catalytic activity">
    <reaction evidence="5">
        <text>a quinone + NADH + 5 H(+)(in) = a quinol + NAD(+) + 4 H(+)(out)</text>
        <dbReference type="Rhea" id="RHEA:57888"/>
        <dbReference type="ChEBI" id="CHEBI:15378"/>
        <dbReference type="ChEBI" id="CHEBI:24646"/>
        <dbReference type="ChEBI" id="CHEBI:57540"/>
        <dbReference type="ChEBI" id="CHEBI:57945"/>
        <dbReference type="ChEBI" id="CHEBI:132124"/>
    </reaction>
</comment>
<evidence type="ECO:0000256" key="6">
    <source>
        <dbReference type="RuleBase" id="RU000320"/>
    </source>
</evidence>
<evidence type="ECO:0000256" key="4">
    <source>
        <dbReference type="ARBA" id="ARBA00023136"/>
    </source>
</evidence>
<feature type="transmembrane region" description="Helical" evidence="5">
    <location>
        <begin position="68"/>
        <end position="86"/>
    </location>
</feature>
<dbReference type="InterPro" id="IPR010096">
    <property type="entry name" value="NADH-Q_OxRdtase_suN/2"/>
</dbReference>
<evidence type="ECO:0000256" key="2">
    <source>
        <dbReference type="ARBA" id="ARBA00022692"/>
    </source>
</evidence>
<dbReference type="GO" id="GO:0005886">
    <property type="term" value="C:plasma membrane"/>
    <property type="evidence" value="ECO:0007669"/>
    <property type="project" value="UniProtKB-SubCell"/>
</dbReference>
<keyword evidence="5" id="KW-0830">Ubiquinone</keyword>
<dbReference type="Pfam" id="PF00361">
    <property type="entry name" value="Proton_antipo_M"/>
    <property type="match status" value="1"/>
</dbReference>
<comment type="subunit">
    <text evidence="5">NDH-1 is composed of 14 different subunits. Subunits NuoA, H, J, K, L, M, N constitute the membrane sector of the complex.</text>
</comment>
<dbReference type="GO" id="GO:0048038">
    <property type="term" value="F:quinone binding"/>
    <property type="evidence" value="ECO:0007669"/>
    <property type="project" value="UniProtKB-KW"/>
</dbReference>
<dbReference type="GO" id="GO:0042773">
    <property type="term" value="P:ATP synthesis coupled electron transport"/>
    <property type="evidence" value="ECO:0007669"/>
    <property type="project" value="InterPro"/>
</dbReference>
<feature type="transmembrane region" description="Helical" evidence="5">
    <location>
        <begin position="390"/>
        <end position="411"/>
    </location>
</feature>
<feature type="transmembrane region" description="Helical" evidence="5">
    <location>
        <begin position="153"/>
        <end position="172"/>
    </location>
</feature>
<dbReference type="GO" id="GO:0012505">
    <property type="term" value="C:endomembrane system"/>
    <property type="evidence" value="ECO:0007669"/>
    <property type="project" value="UniProtKB-SubCell"/>
</dbReference>
<keyword evidence="5" id="KW-0813">Transport</keyword>
<feature type="transmembrane region" description="Helical" evidence="5">
    <location>
        <begin position="6"/>
        <end position="25"/>
    </location>
</feature>
<evidence type="ECO:0000256" key="5">
    <source>
        <dbReference type="HAMAP-Rule" id="MF_00445"/>
    </source>
</evidence>
<feature type="transmembrane region" description="Helical" evidence="5">
    <location>
        <begin position="32"/>
        <end position="53"/>
    </location>
</feature>
<dbReference type="OrthoDB" id="9811718at2"/>
<accession>A0A1M5J9W6</accession>
<dbReference type="InterPro" id="IPR001750">
    <property type="entry name" value="ND/Mrp_TM"/>
</dbReference>
<dbReference type="HAMAP" id="MF_00445">
    <property type="entry name" value="NDH1_NuoN_1"/>
    <property type="match status" value="1"/>
</dbReference>
<dbReference type="STRING" id="1194090.SAMN05443144_12623"/>
<gene>
    <name evidence="5" type="primary">nuoN</name>
    <name evidence="8" type="ORF">SAMN05443144_12623</name>
</gene>
<feature type="domain" description="NADH:quinone oxidoreductase/Mrp antiporter transmembrane" evidence="7">
    <location>
        <begin position="117"/>
        <end position="401"/>
    </location>
</feature>
<dbReference type="PANTHER" id="PTHR22773">
    <property type="entry name" value="NADH DEHYDROGENASE"/>
    <property type="match status" value="1"/>
</dbReference>
<keyword evidence="5" id="KW-0874">Quinone</keyword>